<dbReference type="AlphaFoldDB" id="A0A0M4LYQ4"/>
<dbReference type="InterPro" id="IPR006379">
    <property type="entry name" value="HAD-SF_hydro_IIB"/>
</dbReference>
<dbReference type="SUPFAM" id="SSF56784">
    <property type="entry name" value="HAD-like"/>
    <property type="match status" value="1"/>
</dbReference>
<evidence type="ECO:0000313" key="1">
    <source>
        <dbReference type="EMBL" id="ALE18977.1"/>
    </source>
</evidence>
<dbReference type="Gene3D" id="3.30.1240.10">
    <property type="match status" value="1"/>
</dbReference>
<dbReference type="EMBL" id="CP012390">
    <property type="protein sequence ID" value="ALE18977.1"/>
    <property type="molecule type" value="Genomic_DNA"/>
</dbReference>
<name>A0A0M4LYQ4_9ACTN</name>
<dbReference type="InterPro" id="IPR036412">
    <property type="entry name" value="HAD-like_sf"/>
</dbReference>
<dbReference type="NCBIfam" id="TIGR01484">
    <property type="entry name" value="HAD-SF-IIB"/>
    <property type="match status" value="1"/>
</dbReference>
<dbReference type="InterPro" id="IPR000150">
    <property type="entry name" value="Cof"/>
</dbReference>
<dbReference type="InterPro" id="IPR023214">
    <property type="entry name" value="HAD_sf"/>
</dbReference>
<dbReference type="KEGG" id="cbq:AL705_04230"/>
<accession>A0A0M4LYQ4</accession>
<evidence type="ECO:0000313" key="2">
    <source>
        <dbReference type="Proteomes" id="UP000068137"/>
    </source>
</evidence>
<dbReference type="Proteomes" id="UP000068137">
    <property type="component" value="Chromosome"/>
</dbReference>
<dbReference type="NCBIfam" id="TIGR00099">
    <property type="entry name" value="Cof-subfamily"/>
    <property type="match status" value="1"/>
</dbReference>
<gene>
    <name evidence="1" type="ORF">AL705_04230</name>
</gene>
<dbReference type="Gene3D" id="3.40.50.1000">
    <property type="entry name" value="HAD superfamily/HAD-like"/>
    <property type="match status" value="1"/>
</dbReference>
<dbReference type="SFLD" id="SFLDS00003">
    <property type="entry name" value="Haloacid_Dehalogenase"/>
    <property type="match status" value="1"/>
</dbReference>
<dbReference type="GeneID" id="84894769"/>
<reference evidence="1 2" key="1">
    <citation type="journal article" date="2015" name="Genome Announc.">
        <title>Complete Genome Sequences for Two Strains of a Novel Fastidious, Partially Acid-Fast, Gram-Positive Corynebacterineae Bacterium, Derived from Human Clinical Samples.</title>
        <authorList>
            <person name="Nicholson A.C."/>
            <person name="Bell M."/>
            <person name="Humrighouse B.W."/>
            <person name="McQuiston J.R."/>
        </authorList>
    </citation>
    <scope>NUCLEOTIDE SEQUENCE [LARGE SCALE GENOMIC DNA]</scope>
    <source>
        <strain evidence="1 2">X1698</strain>
    </source>
</reference>
<dbReference type="RefSeq" id="WP_053961949.1">
    <property type="nucleotide sequence ID" value="NZ_CAJPTR010000030.1"/>
</dbReference>
<dbReference type="PANTHER" id="PTHR10000:SF8">
    <property type="entry name" value="HAD SUPERFAMILY HYDROLASE-LIKE, TYPE 3"/>
    <property type="match status" value="1"/>
</dbReference>
<sequence length="291" mass="31425">MPADAEFGVGVSPLALGGLGLVATDLDGTLLDSYKRVSPCTQAAIAQLDERHIPLVIATGRPLRWLPPVWEQLPLRPLCICMNGAVIYDSFHHQVLRRAVLKPTVLRDIVQSVHEALPEACFAVERITSEMTPSTGEGPVEEFLIAEDNEHIWYEQNAPRTSLAALAEEPAAKLLVRAVGMSSAEIAEVVCPLVEPVANTTYSVDGGLVEISHPVATKGEALVRILDYWDLSEETLLAFGDMPNDMDMLELAAWGVAVENAHPAVRAAADEVTMSNDEDGVAVVLERFLSA</sequence>
<dbReference type="Pfam" id="PF08282">
    <property type="entry name" value="Hydrolase_3"/>
    <property type="match status" value="1"/>
</dbReference>
<dbReference type="PANTHER" id="PTHR10000">
    <property type="entry name" value="PHOSPHOSERINE PHOSPHATASE"/>
    <property type="match status" value="1"/>
</dbReference>
<dbReference type="SFLD" id="SFLDG01140">
    <property type="entry name" value="C2.B:_Phosphomannomutase_and_P"/>
    <property type="match status" value="1"/>
</dbReference>
<proteinExistence type="predicted"/>
<protein>
    <recommendedName>
        <fullName evidence="3">HAD family hydrolase</fullName>
    </recommendedName>
</protein>
<dbReference type="GO" id="GO:0005829">
    <property type="term" value="C:cytosol"/>
    <property type="evidence" value="ECO:0007669"/>
    <property type="project" value="TreeGrafter"/>
</dbReference>
<dbReference type="GO" id="GO:0000287">
    <property type="term" value="F:magnesium ion binding"/>
    <property type="evidence" value="ECO:0007669"/>
    <property type="project" value="TreeGrafter"/>
</dbReference>
<organism evidence="1 2">
    <name type="scientific">Lawsonella clevelandensis</name>
    <dbReference type="NCBI Taxonomy" id="1528099"/>
    <lineage>
        <taxon>Bacteria</taxon>
        <taxon>Bacillati</taxon>
        <taxon>Actinomycetota</taxon>
        <taxon>Actinomycetes</taxon>
        <taxon>Mycobacteriales</taxon>
        <taxon>Lawsonellaceae</taxon>
        <taxon>Lawsonella</taxon>
    </lineage>
</organism>
<dbReference type="GO" id="GO:0016791">
    <property type="term" value="F:phosphatase activity"/>
    <property type="evidence" value="ECO:0007669"/>
    <property type="project" value="TreeGrafter"/>
</dbReference>
<evidence type="ECO:0008006" key="3">
    <source>
        <dbReference type="Google" id="ProtNLM"/>
    </source>
</evidence>
<dbReference type="OrthoDB" id="3180855at2"/>